<reference evidence="4 5" key="1">
    <citation type="submission" date="2023-07" db="EMBL/GenBank/DDBJ databases">
        <title>Sorghum-associated microbial communities from plants grown in Nebraska, USA.</title>
        <authorList>
            <person name="Schachtman D."/>
        </authorList>
    </citation>
    <scope>NUCLEOTIDE SEQUENCE [LARGE SCALE GENOMIC DNA]</scope>
    <source>
        <strain evidence="4 5">CC258</strain>
    </source>
</reference>
<comment type="similarity">
    <text evidence="2">Belongs to the ROK (NagC/XylR) family.</text>
</comment>
<protein>
    <submittedName>
        <fullName evidence="4">NBD/HSP70 family sugar kinase</fullName>
    </submittedName>
</protein>
<dbReference type="Proteomes" id="UP001267290">
    <property type="component" value="Unassembled WGS sequence"/>
</dbReference>
<comment type="function">
    <text evidence="1">Transcriptional repressor of xylose-utilizing enzymes.</text>
</comment>
<proteinExistence type="inferred from homology"/>
<sequence>MIYLQQVKQHNLSVILKDIWKHNQISRIELVESTGLTSGTLTNLTHELIEAKVIREYQSVSGTGSVGRKRVLLAFDPHFYRIIGLDIGRTSYELVLTDLTGTKLQSKNGNIDAALGPEGFMAIIGPQLELLKSEVLADGKKILGLGVGIPGPIDYARGSLIHPPNFEGWDGYPLQQVLESRYGIPTIIEDDARTSALAEGWYGFGRNGMNLVSITMGIGIGGGVISGGGIVRGANGLYGQVGHMTIEPNGIRCECGNKGCWETVGSIPGILRRWGGSDMDAFMRDVRDNKADACACIEATLQYLETALVNIFNMYDPEVIILGGRLYPYLNPYLALIQDRMRNRIYAFAKERVLLRPSTFGSSQSAMGGTAAVFEALISRPVEILGYVK</sequence>
<dbReference type="GO" id="GO:0016301">
    <property type="term" value="F:kinase activity"/>
    <property type="evidence" value="ECO:0007669"/>
    <property type="project" value="UniProtKB-KW"/>
</dbReference>
<evidence type="ECO:0000256" key="2">
    <source>
        <dbReference type="ARBA" id="ARBA00006479"/>
    </source>
</evidence>
<evidence type="ECO:0000313" key="5">
    <source>
        <dbReference type="Proteomes" id="UP001267290"/>
    </source>
</evidence>
<dbReference type="PANTHER" id="PTHR18964:SF149">
    <property type="entry name" value="BIFUNCTIONAL UDP-N-ACETYLGLUCOSAMINE 2-EPIMERASE_N-ACETYLMANNOSAMINE KINASE"/>
    <property type="match status" value="1"/>
</dbReference>
<keyword evidence="4" id="KW-0418">Kinase</keyword>
<dbReference type="RefSeq" id="WP_310499774.1">
    <property type="nucleotide sequence ID" value="NZ_JAVDSB010000005.1"/>
</dbReference>
<dbReference type="Pfam" id="PF00480">
    <property type="entry name" value="ROK"/>
    <property type="match status" value="1"/>
</dbReference>
<dbReference type="InterPro" id="IPR043129">
    <property type="entry name" value="ATPase_NBD"/>
</dbReference>
<dbReference type="Gene3D" id="1.10.10.10">
    <property type="entry name" value="Winged helix-like DNA-binding domain superfamily/Winged helix DNA-binding domain"/>
    <property type="match status" value="1"/>
</dbReference>
<name>A0ABU1NXN8_9BACL</name>
<comment type="caution">
    <text evidence="4">The sequence shown here is derived from an EMBL/GenBank/DDBJ whole genome shotgun (WGS) entry which is preliminary data.</text>
</comment>
<dbReference type="Gene3D" id="3.30.420.40">
    <property type="match status" value="2"/>
</dbReference>
<dbReference type="EMBL" id="JAVDSB010000005">
    <property type="protein sequence ID" value="MDR6552230.1"/>
    <property type="molecule type" value="Genomic_DNA"/>
</dbReference>
<keyword evidence="4" id="KW-0808">Transferase</keyword>
<accession>A0ABU1NXN8</accession>
<evidence type="ECO:0000256" key="3">
    <source>
        <dbReference type="ARBA" id="ARBA00022629"/>
    </source>
</evidence>
<dbReference type="InterPro" id="IPR049874">
    <property type="entry name" value="ROK_cs"/>
</dbReference>
<gene>
    <name evidence="4" type="ORF">J2736_003432</name>
</gene>
<dbReference type="SUPFAM" id="SSF46785">
    <property type="entry name" value="Winged helix' DNA-binding domain"/>
    <property type="match status" value="1"/>
</dbReference>
<keyword evidence="3" id="KW-0119">Carbohydrate metabolism</keyword>
<evidence type="ECO:0000256" key="1">
    <source>
        <dbReference type="ARBA" id="ARBA00002486"/>
    </source>
</evidence>
<dbReference type="PANTHER" id="PTHR18964">
    <property type="entry name" value="ROK (REPRESSOR, ORF, KINASE) FAMILY"/>
    <property type="match status" value="1"/>
</dbReference>
<keyword evidence="5" id="KW-1185">Reference proteome</keyword>
<evidence type="ECO:0000313" key="4">
    <source>
        <dbReference type="EMBL" id="MDR6552230.1"/>
    </source>
</evidence>
<dbReference type="SUPFAM" id="SSF53067">
    <property type="entry name" value="Actin-like ATPase domain"/>
    <property type="match status" value="1"/>
</dbReference>
<dbReference type="InterPro" id="IPR036388">
    <property type="entry name" value="WH-like_DNA-bd_sf"/>
</dbReference>
<organism evidence="4 5">
    <name type="scientific">Paenibacillus qinlingensis</name>
    <dbReference type="NCBI Taxonomy" id="1837343"/>
    <lineage>
        <taxon>Bacteria</taxon>
        <taxon>Bacillati</taxon>
        <taxon>Bacillota</taxon>
        <taxon>Bacilli</taxon>
        <taxon>Bacillales</taxon>
        <taxon>Paenibacillaceae</taxon>
        <taxon>Paenibacillus</taxon>
    </lineage>
</organism>
<dbReference type="InterPro" id="IPR000600">
    <property type="entry name" value="ROK"/>
</dbReference>
<dbReference type="PROSITE" id="PS01125">
    <property type="entry name" value="ROK"/>
    <property type="match status" value="1"/>
</dbReference>
<dbReference type="InterPro" id="IPR036390">
    <property type="entry name" value="WH_DNA-bd_sf"/>
</dbReference>
<keyword evidence="3" id="KW-0859">Xylose metabolism</keyword>